<dbReference type="GO" id="GO:0005886">
    <property type="term" value="C:plasma membrane"/>
    <property type="evidence" value="ECO:0007669"/>
    <property type="project" value="UniProtKB-SubCell"/>
</dbReference>
<evidence type="ECO:0000256" key="2">
    <source>
        <dbReference type="ARBA" id="ARBA00022475"/>
    </source>
</evidence>
<evidence type="ECO:0000256" key="5">
    <source>
        <dbReference type="ARBA" id="ARBA00023136"/>
    </source>
</evidence>
<keyword evidence="4 6" id="KW-1133">Transmembrane helix</keyword>
<dbReference type="EMBL" id="JPVN01000022">
    <property type="protein sequence ID" value="KGR77000.1"/>
    <property type="molecule type" value="Genomic_DNA"/>
</dbReference>
<evidence type="ECO:0000256" key="1">
    <source>
        <dbReference type="ARBA" id="ARBA00004651"/>
    </source>
</evidence>
<feature type="transmembrane region" description="Helical" evidence="6">
    <location>
        <begin position="102"/>
        <end position="120"/>
    </location>
</feature>
<gene>
    <name evidence="7" type="ORF">CD29_15890</name>
</gene>
<proteinExistence type="predicted"/>
<reference evidence="7 8" key="1">
    <citation type="submission" date="2014-02" db="EMBL/GenBank/DDBJ databases">
        <title>Draft genome sequence of Lysinibacillus manganicus DSM 26584T.</title>
        <authorList>
            <person name="Zhang F."/>
            <person name="Wang G."/>
            <person name="Zhang L."/>
        </authorList>
    </citation>
    <scope>NUCLEOTIDE SEQUENCE [LARGE SCALE GENOMIC DNA]</scope>
    <source>
        <strain evidence="7 8">DSM 26584</strain>
    </source>
</reference>
<keyword evidence="3 6" id="KW-0812">Transmembrane</keyword>
<dbReference type="Pfam" id="PF02588">
    <property type="entry name" value="YitT_membrane"/>
    <property type="match status" value="1"/>
</dbReference>
<feature type="transmembrane region" description="Helical" evidence="6">
    <location>
        <begin position="168"/>
        <end position="186"/>
    </location>
</feature>
<dbReference type="AlphaFoldDB" id="A0A0A3I0G3"/>
<evidence type="ECO:0000313" key="7">
    <source>
        <dbReference type="EMBL" id="KGR77000.1"/>
    </source>
</evidence>
<dbReference type="OrthoDB" id="2602718at2"/>
<dbReference type="PANTHER" id="PTHR33545">
    <property type="entry name" value="UPF0750 MEMBRANE PROTEIN YITT-RELATED"/>
    <property type="match status" value="1"/>
</dbReference>
<dbReference type="Proteomes" id="UP000030416">
    <property type="component" value="Unassembled WGS sequence"/>
</dbReference>
<keyword evidence="2" id="KW-1003">Cell membrane</keyword>
<comment type="caution">
    <text evidence="7">The sequence shown here is derived from an EMBL/GenBank/DDBJ whole genome shotgun (WGS) entry which is preliminary data.</text>
</comment>
<protein>
    <recommendedName>
        <fullName evidence="9">YitT family protein</fullName>
    </recommendedName>
</protein>
<feature type="transmembrane region" description="Helical" evidence="6">
    <location>
        <begin position="7"/>
        <end position="26"/>
    </location>
</feature>
<feature type="transmembrane region" description="Helical" evidence="6">
    <location>
        <begin position="141"/>
        <end position="162"/>
    </location>
</feature>
<dbReference type="InterPro" id="IPR051461">
    <property type="entry name" value="UPF0750_membrane"/>
</dbReference>
<accession>A0A0A3I0G3</accession>
<evidence type="ECO:0000256" key="4">
    <source>
        <dbReference type="ARBA" id="ARBA00022989"/>
    </source>
</evidence>
<evidence type="ECO:0000313" key="8">
    <source>
        <dbReference type="Proteomes" id="UP000030416"/>
    </source>
</evidence>
<organism evidence="7 8">
    <name type="scientific">Ureibacillus manganicus DSM 26584</name>
    <dbReference type="NCBI Taxonomy" id="1384049"/>
    <lineage>
        <taxon>Bacteria</taxon>
        <taxon>Bacillati</taxon>
        <taxon>Bacillota</taxon>
        <taxon>Bacilli</taxon>
        <taxon>Bacillales</taxon>
        <taxon>Caryophanaceae</taxon>
        <taxon>Ureibacillus</taxon>
    </lineage>
</organism>
<keyword evidence="8" id="KW-1185">Reference proteome</keyword>
<sequence length="193" mass="21418">MYFFNKAFIIIICSILIALGINFFLVPYKILDGGIIGIGLILNYLWNLKAGLMIICLSIPIFMVAWFFYRDYFYNSLHGMIISSFFIDLFRPLQQYVRIDPMFSSILGGILVGLGIGLMLKFKTSTGGTDLIAQFICDKTGINVGVIIFFIDALVVLLGGLLISTSTLLLSIVTILFVGMTTSLITRNVKISV</sequence>
<dbReference type="InterPro" id="IPR003740">
    <property type="entry name" value="YitT"/>
</dbReference>
<evidence type="ECO:0000256" key="3">
    <source>
        <dbReference type="ARBA" id="ARBA00022692"/>
    </source>
</evidence>
<evidence type="ECO:0008006" key="9">
    <source>
        <dbReference type="Google" id="ProtNLM"/>
    </source>
</evidence>
<feature type="transmembrane region" description="Helical" evidence="6">
    <location>
        <begin position="46"/>
        <end position="65"/>
    </location>
</feature>
<evidence type="ECO:0000256" key="6">
    <source>
        <dbReference type="SAM" id="Phobius"/>
    </source>
</evidence>
<keyword evidence="5 6" id="KW-0472">Membrane</keyword>
<dbReference type="PANTHER" id="PTHR33545:SF5">
    <property type="entry name" value="UPF0750 MEMBRANE PROTEIN YITT"/>
    <property type="match status" value="1"/>
</dbReference>
<comment type="subcellular location">
    <subcellularLocation>
        <location evidence="1">Cell membrane</location>
        <topology evidence="1">Multi-pass membrane protein</topology>
    </subcellularLocation>
</comment>
<dbReference type="eggNOG" id="COG1284">
    <property type="taxonomic scope" value="Bacteria"/>
</dbReference>
<name>A0A0A3I0G3_9BACL</name>
<dbReference type="STRING" id="1384049.CD29_15890"/>
<dbReference type="RefSeq" id="WP_036188739.1">
    <property type="nucleotide sequence ID" value="NZ_AVDA01000022.1"/>
</dbReference>